<dbReference type="PANTHER" id="PTHR43283">
    <property type="entry name" value="BETA-LACTAMASE-RELATED"/>
    <property type="match status" value="1"/>
</dbReference>
<reference evidence="3" key="1">
    <citation type="submission" date="2018-07" db="EMBL/GenBank/DDBJ databases">
        <authorList>
            <person name="Somerville V."/>
        </authorList>
    </citation>
    <scope>NUCLEOTIDE SEQUENCE</scope>
    <source>
        <strain evidence="3">NWC_2_2</strain>
    </source>
</reference>
<feature type="domain" description="Beta-lactamase-related" evidence="2">
    <location>
        <begin position="11"/>
        <end position="312"/>
    </location>
</feature>
<name>A0A3G6JEL5_LACDL</name>
<protein>
    <submittedName>
        <fullName evidence="3">Class A beta-lactamase-related serine hydrolase</fullName>
    </submittedName>
</protein>
<dbReference type="EMBL" id="CP031023">
    <property type="protein sequence ID" value="AZA16412.1"/>
    <property type="molecule type" value="Genomic_DNA"/>
</dbReference>
<dbReference type="PANTHER" id="PTHR43283:SF11">
    <property type="entry name" value="BETA-LACTAMASE-RELATED DOMAIN-CONTAINING PROTEIN"/>
    <property type="match status" value="1"/>
</dbReference>
<sequence length="334" mass="37136">MLNFPKTQLLIESMVSERIVPGVNYALLKGDQVFASTLGFASIYPAKSQLSPFAYYDLASCSKVLATTAAFLQLREEGKVDFADPLQKYVPEFKDGRVRLSHLLTHTSGIRGWIENRNALSGPELMRAIVGLPVTSEFNRVVRYADTNFVLLGLVLGRITGKAVQDLASERIFQPAGLTETTFAPPKEECVPTELVDGQVIQGFVHDPKGQQLGRRCGSAGLFSTVSDLVKMGQGYMGVSDLLPLKKETIQDLYQVKTPAGLKARSWGWNLVFDPKENYPIIYHTGFTGTLVLFDQVKQSGLILLTNRVHPSRHNQIFLTMRSRIINAFLQENR</sequence>
<dbReference type="InterPro" id="IPR050789">
    <property type="entry name" value="Diverse_Enzym_Activities"/>
</dbReference>
<gene>
    <name evidence="3" type="ORF">DQL93_07835</name>
</gene>
<dbReference type="RefSeq" id="WP_003617386.1">
    <property type="nucleotide sequence ID" value="NZ_CP046131.1"/>
</dbReference>
<evidence type="ECO:0000259" key="2">
    <source>
        <dbReference type="Pfam" id="PF00144"/>
    </source>
</evidence>
<evidence type="ECO:0000313" key="3">
    <source>
        <dbReference type="EMBL" id="AZA16412.1"/>
    </source>
</evidence>
<dbReference type="Gene3D" id="3.40.710.10">
    <property type="entry name" value="DD-peptidase/beta-lactamase superfamily"/>
    <property type="match status" value="1"/>
</dbReference>
<keyword evidence="1 3" id="KW-0378">Hydrolase</keyword>
<proteinExistence type="predicted"/>
<dbReference type="AlphaFoldDB" id="A0A3G6JEL5"/>
<dbReference type="InterPro" id="IPR012338">
    <property type="entry name" value="Beta-lactam/transpept-like"/>
</dbReference>
<dbReference type="SUPFAM" id="SSF56601">
    <property type="entry name" value="beta-lactamase/transpeptidase-like"/>
    <property type="match status" value="1"/>
</dbReference>
<organism evidence="3">
    <name type="scientific">Lactobacillus delbrueckii subsp. lactis</name>
    <dbReference type="NCBI Taxonomy" id="29397"/>
    <lineage>
        <taxon>Bacteria</taxon>
        <taxon>Bacillati</taxon>
        <taxon>Bacillota</taxon>
        <taxon>Bacilli</taxon>
        <taxon>Lactobacillales</taxon>
        <taxon>Lactobacillaceae</taxon>
        <taxon>Lactobacillus</taxon>
    </lineage>
</organism>
<evidence type="ECO:0000256" key="1">
    <source>
        <dbReference type="ARBA" id="ARBA00022801"/>
    </source>
</evidence>
<dbReference type="InterPro" id="IPR001466">
    <property type="entry name" value="Beta-lactam-related"/>
</dbReference>
<dbReference type="GO" id="GO:0016787">
    <property type="term" value="F:hydrolase activity"/>
    <property type="evidence" value="ECO:0007669"/>
    <property type="project" value="UniProtKB-KW"/>
</dbReference>
<dbReference type="Pfam" id="PF00144">
    <property type="entry name" value="Beta-lactamase"/>
    <property type="match status" value="1"/>
</dbReference>
<accession>A0A3G6JEL5</accession>